<evidence type="ECO:0000256" key="2">
    <source>
        <dbReference type="ARBA" id="ARBA00022741"/>
    </source>
</evidence>
<evidence type="ECO:0000256" key="3">
    <source>
        <dbReference type="ARBA" id="ARBA00022840"/>
    </source>
</evidence>
<keyword evidence="3 4" id="KW-0067">ATP-binding</keyword>
<dbReference type="InterPro" id="IPR024185">
    <property type="entry name" value="FTHF_cligase-like_sf"/>
</dbReference>
<evidence type="ECO:0000256" key="4">
    <source>
        <dbReference type="PIRSR" id="PIRSR006806-1"/>
    </source>
</evidence>
<feature type="binding site" evidence="4">
    <location>
        <position position="49"/>
    </location>
    <ligand>
        <name>substrate</name>
    </ligand>
</feature>
<keyword evidence="6" id="KW-0436">Ligase</keyword>
<dbReference type="InterPro" id="IPR002698">
    <property type="entry name" value="FTHF_cligase"/>
</dbReference>
<dbReference type="GO" id="GO:0035999">
    <property type="term" value="P:tetrahydrofolate interconversion"/>
    <property type="evidence" value="ECO:0007669"/>
    <property type="project" value="TreeGrafter"/>
</dbReference>
<feature type="binding site" evidence="4">
    <location>
        <begin position="3"/>
        <end position="7"/>
    </location>
    <ligand>
        <name>ATP</name>
        <dbReference type="ChEBI" id="CHEBI:30616"/>
    </ligand>
</feature>
<keyword evidence="5" id="KW-0460">Magnesium</keyword>
<protein>
    <recommendedName>
        <fullName evidence="5">5-formyltetrahydrofolate cyclo-ligase</fullName>
        <ecNumber evidence="5">6.3.3.2</ecNumber>
    </recommendedName>
</protein>
<reference evidence="6" key="1">
    <citation type="submission" date="2020-11" db="EMBL/GenBank/DDBJ databases">
        <title>Genome seq and assembly of Planobacterium sp.</title>
        <authorList>
            <person name="Chhetri G."/>
        </authorList>
    </citation>
    <scope>NUCLEOTIDE SEQUENCE</scope>
    <source>
        <strain evidence="6">GCR5</strain>
    </source>
</reference>
<keyword evidence="2 4" id="KW-0547">Nucleotide-binding</keyword>
<dbReference type="NCBIfam" id="TIGR02727">
    <property type="entry name" value="MTHFS_bact"/>
    <property type="match status" value="1"/>
</dbReference>
<evidence type="ECO:0000256" key="1">
    <source>
        <dbReference type="ARBA" id="ARBA00010638"/>
    </source>
</evidence>
<dbReference type="Proteomes" id="UP000694480">
    <property type="component" value="Unassembled WGS sequence"/>
</dbReference>
<sequence length="188" mass="21040">MLKKELRSIYLDRRKQLSSTEIDALSKSICERIISHFAPGPGDSMHLFLSSSKFNEVDTAYLVDYCHKNKVDVFVPKIVDGKMISVALRPDTELTAGVFGIREPESNTDVKRAHYDYIVTPLLYADSSGARVGYGKGYYDSFFSTLDESSLRIGVGFFPPLEIITDVHPHDVPLHYLVTASEILSFIG</sequence>
<dbReference type="RefSeq" id="WP_194738746.1">
    <property type="nucleotide sequence ID" value="NZ_JADKYY010000003.1"/>
</dbReference>
<keyword evidence="7" id="KW-1185">Reference proteome</keyword>
<dbReference type="PANTHER" id="PTHR23407:SF1">
    <property type="entry name" value="5-FORMYLTETRAHYDROFOLATE CYCLO-LIGASE"/>
    <property type="match status" value="1"/>
</dbReference>
<dbReference type="GO" id="GO:0009396">
    <property type="term" value="P:folic acid-containing compound biosynthetic process"/>
    <property type="evidence" value="ECO:0007669"/>
    <property type="project" value="TreeGrafter"/>
</dbReference>
<dbReference type="AlphaFoldDB" id="A0A930YUZ9"/>
<dbReference type="EMBL" id="JADKYY010000003">
    <property type="protein sequence ID" value="MBF5026816.1"/>
    <property type="molecule type" value="Genomic_DNA"/>
</dbReference>
<evidence type="ECO:0000256" key="5">
    <source>
        <dbReference type="RuleBase" id="RU361279"/>
    </source>
</evidence>
<dbReference type="GO" id="GO:0046872">
    <property type="term" value="F:metal ion binding"/>
    <property type="evidence" value="ECO:0007669"/>
    <property type="project" value="UniProtKB-KW"/>
</dbReference>
<evidence type="ECO:0000313" key="7">
    <source>
        <dbReference type="Proteomes" id="UP000694480"/>
    </source>
</evidence>
<comment type="similarity">
    <text evidence="1 5">Belongs to the 5-formyltetrahydrofolate cyclo-ligase family.</text>
</comment>
<feature type="binding site" evidence="4">
    <location>
        <position position="56"/>
    </location>
    <ligand>
        <name>substrate</name>
    </ligand>
</feature>
<dbReference type="GO" id="GO:0030272">
    <property type="term" value="F:5-formyltetrahydrofolate cyclo-ligase activity"/>
    <property type="evidence" value="ECO:0007669"/>
    <property type="project" value="UniProtKB-EC"/>
</dbReference>
<organism evidence="6 7">
    <name type="scientific">Planobacterium oryzisoli</name>
    <dbReference type="NCBI Taxonomy" id="2771435"/>
    <lineage>
        <taxon>Bacteria</taxon>
        <taxon>Pseudomonadati</taxon>
        <taxon>Bacteroidota</taxon>
        <taxon>Flavobacteriia</taxon>
        <taxon>Flavobacteriales</taxon>
        <taxon>Weeksellaceae</taxon>
        <taxon>Chryseobacterium group</taxon>
        <taxon>Chryseobacterium</taxon>
    </lineage>
</organism>
<dbReference type="GO" id="GO:0005524">
    <property type="term" value="F:ATP binding"/>
    <property type="evidence" value="ECO:0007669"/>
    <property type="project" value="UniProtKB-KW"/>
</dbReference>
<dbReference type="InterPro" id="IPR037171">
    <property type="entry name" value="NagB/RpiA_transferase-like"/>
</dbReference>
<proteinExistence type="inferred from homology"/>
<dbReference type="SUPFAM" id="SSF100950">
    <property type="entry name" value="NagB/RpiA/CoA transferase-like"/>
    <property type="match status" value="1"/>
</dbReference>
<accession>A0A930YUZ9</accession>
<dbReference type="PANTHER" id="PTHR23407">
    <property type="entry name" value="ATPASE INHIBITOR/5-FORMYLTETRAHYDROFOLATE CYCLO-LIGASE"/>
    <property type="match status" value="1"/>
</dbReference>
<dbReference type="Pfam" id="PF01812">
    <property type="entry name" value="5-FTHF_cyc-lig"/>
    <property type="match status" value="1"/>
</dbReference>
<gene>
    <name evidence="6" type="ORF">IC612_03260</name>
</gene>
<evidence type="ECO:0000313" key="6">
    <source>
        <dbReference type="EMBL" id="MBF5026816.1"/>
    </source>
</evidence>
<keyword evidence="5" id="KW-0479">Metal-binding</keyword>
<feature type="binding site" evidence="4">
    <location>
        <begin position="131"/>
        <end position="139"/>
    </location>
    <ligand>
        <name>ATP</name>
        <dbReference type="ChEBI" id="CHEBI:30616"/>
    </ligand>
</feature>
<dbReference type="Gene3D" id="3.40.50.10420">
    <property type="entry name" value="NagB/RpiA/CoA transferase-like"/>
    <property type="match status" value="1"/>
</dbReference>
<dbReference type="PIRSF" id="PIRSF006806">
    <property type="entry name" value="FTHF_cligase"/>
    <property type="match status" value="1"/>
</dbReference>
<comment type="cofactor">
    <cofactor evidence="5">
        <name>Mg(2+)</name>
        <dbReference type="ChEBI" id="CHEBI:18420"/>
    </cofactor>
</comment>
<dbReference type="EC" id="6.3.3.2" evidence="5"/>
<comment type="caution">
    <text evidence="6">The sequence shown here is derived from an EMBL/GenBank/DDBJ whole genome shotgun (WGS) entry which is preliminary data.</text>
</comment>
<comment type="catalytic activity">
    <reaction evidence="5">
        <text>(6S)-5-formyl-5,6,7,8-tetrahydrofolate + ATP = (6R)-5,10-methenyltetrahydrofolate + ADP + phosphate</text>
        <dbReference type="Rhea" id="RHEA:10488"/>
        <dbReference type="ChEBI" id="CHEBI:30616"/>
        <dbReference type="ChEBI" id="CHEBI:43474"/>
        <dbReference type="ChEBI" id="CHEBI:57455"/>
        <dbReference type="ChEBI" id="CHEBI:57457"/>
        <dbReference type="ChEBI" id="CHEBI:456216"/>
        <dbReference type="EC" id="6.3.3.2"/>
    </reaction>
</comment>
<name>A0A930YUZ9_9FLAO</name>